<organism evidence="2 3">
    <name type="scientific">Kitasatospora putterlickiae</name>
    <dbReference type="NCBI Taxonomy" id="221725"/>
    <lineage>
        <taxon>Bacteria</taxon>
        <taxon>Bacillati</taxon>
        <taxon>Actinomycetota</taxon>
        <taxon>Actinomycetes</taxon>
        <taxon>Kitasatosporales</taxon>
        <taxon>Streptomycetaceae</taxon>
        <taxon>Kitasatospora</taxon>
    </lineage>
</organism>
<accession>A0ABN1YF70</accession>
<dbReference type="RefSeq" id="WP_344343104.1">
    <property type="nucleotide sequence ID" value="NZ_BAAAKJ010000356.1"/>
</dbReference>
<evidence type="ECO:0008006" key="4">
    <source>
        <dbReference type="Google" id="ProtNLM"/>
    </source>
</evidence>
<comment type="caution">
    <text evidence="2">The sequence shown here is derived from an EMBL/GenBank/DDBJ whole genome shotgun (WGS) entry which is preliminary data.</text>
</comment>
<protein>
    <recommendedName>
        <fullName evidence="4">DUF11 domain-containing protein</fullName>
    </recommendedName>
</protein>
<name>A0ABN1YF70_9ACTN</name>
<gene>
    <name evidence="2" type="ORF">GCM10009639_59570</name>
</gene>
<evidence type="ECO:0000313" key="3">
    <source>
        <dbReference type="Proteomes" id="UP001499863"/>
    </source>
</evidence>
<evidence type="ECO:0000313" key="2">
    <source>
        <dbReference type="EMBL" id="GAA1409195.1"/>
    </source>
</evidence>
<dbReference type="Proteomes" id="UP001499863">
    <property type="component" value="Unassembled WGS sequence"/>
</dbReference>
<feature type="chain" id="PRO_5046058207" description="DUF11 domain-containing protein" evidence="1">
    <location>
        <begin position="31"/>
        <end position="169"/>
    </location>
</feature>
<keyword evidence="1" id="KW-0732">Signal</keyword>
<dbReference type="EMBL" id="BAAAKJ010000356">
    <property type="protein sequence ID" value="GAA1409195.1"/>
    <property type="molecule type" value="Genomic_DNA"/>
</dbReference>
<evidence type="ECO:0000256" key="1">
    <source>
        <dbReference type="SAM" id="SignalP"/>
    </source>
</evidence>
<sequence>MRTSFLSRFGLPAILAFLVALLLSATPAHAGTPVLSVSVDKTTATPGSDVTLTLTLTNPHDTPAQFVYESIQPTYATTLNTGLKYAFSSCGGNVTSCDTGATNGLVHHSVPVAAGATTTVTLTYTVGADSVCGNGARIDFYTYLYYEYANGTASDSGIFNVAGNEVVCA</sequence>
<feature type="signal peptide" evidence="1">
    <location>
        <begin position="1"/>
        <end position="30"/>
    </location>
</feature>
<keyword evidence="3" id="KW-1185">Reference proteome</keyword>
<reference evidence="2 3" key="1">
    <citation type="journal article" date="2019" name="Int. J. Syst. Evol. Microbiol.">
        <title>The Global Catalogue of Microorganisms (GCM) 10K type strain sequencing project: providing services to taxonomists for standard genome sequencing and annotation.</title>
        <authorList>
            <consortium name="The Broad Institute Genomics Platform"/>
            <consortium name="The Broad Institute Genome Sequencing Center for Infectious Disease"/>
            <person name="Wu L."/>
            <person name="Ma J."/>
        </authorList>
    </citation>
    <scope>NUCLEOTIDE SEQUENCE [LARGE SCALE GENOMIC DNA]</scope>
    <source>
        <strain evidence="2 3">JCM 12393</strain>
    </source>
</reference>
<proteinExistence type="predicted"/>